<sequence length="213" mass="22734">MKAGWQQRLRFLRPLPLIAVVRSADPMVAIAQADRYVSAGLTCLEVTWSTPDAAAIIRHLQQQYPHCTIGAATLRTTAMLDAALVAGAQFLVSPHTAVDFIPHAQAAHVPLILGALTPTEIVQAWQAGADAVKVFPVMALGGAAYVRMLRQPFPDIPLIPCGGIPWSEVIPLLRAGAIAIGMGSQLSQGLTPSELTTQVHQIRHDCQQLGIGF</sequence>
<dbReference type="EMBL" id="CP018092">
    <property type="protein sequence ID" value="ATS18614.1"/>
    <property type="molecule type" value="Genomic_DNA"/>
</dbReference>
<dbReference type="SUPFAM" id="SSF51569">
    <property type="entry name" value="Aldolase"/>
    <property type="match status" value="1"/>
</dbReference>
<reference evidence="6 7" key="1">
    <citation type="submission" date="2016-11" db="EMBL/GenBank/DDBJ databases">
        <title>Complete genome sequence of thermophilic cyanobacteria strain Synechococcus sp. PCC6715.</title>
        <authorList>
            <person name="Tang J."/>
            <person name="Daroch M."/>
            <person name="Liang Y."/>
            <person name="Jiang D."/>
            <person name="Shah M."/>
        </authorList>
    </citation>
    <scope>NUCLEOTIDE SEQUENCE [LARGE SCALE GENOMIC DNA]</scope>
    <source>
        <strain evidence="6 7">PCC 6715</strain>
    </source>
</reference>
<evidence type="ECO:0000256" key="3">
    <source>
        <dbReference type="ARBA" id="ARBA00011233"/>
    </source>
</evidence>
<dbReference type="Gene3D" id="3.20.20.70">
    <property type="entry name" value="Aldolase class I"/>
    <property type="match status" value="1"/>
</dbReference>
<proteinExistence type="inferred from homology"/>
<dbReference type="PANTHER" id="PTHR30246">
    <property type="entry name" value="2-KETO-3-DEOXY-6-PHOSPHOGLUCONATE ALDOLASE"/>
    <property type="match status" value="1"/>
</dbReference>
<dbReference type="InterPro" id="IPR000887">
    <property type="entry name" value="Aldlse_KDPG_KHG"/>
</dbReference>
<dbReference type="GO" id="GO:0016829">
    <property type="term" value="F:lyase activity"/>
    <property type="evidence" value="ECO:0007669"/>
    <property type="project" value="UniProtKB-KW"/>
</dbReference>
<keyword evidence="5" id="KW-0119">Carbohydrate metabolism</keyword>
<reference evidence="7" key="2">
    <citation type="journal article" date="2022" name="Front. Microbiol.">
        <title>Comparative Genomic Analysis Revealed Distinct Molecular Components and Organization of CO2-Concentrating Mechanism in Thermophilic Cyanobacteria.</title>
        <authorList>
            <person name="Tang J."/>
            <person name="Zhou H."/>
            <person name="Yao D."/>
            <person name="Riaz S."/>
            <person name="You D."/>
            <person name="Klepacz-Smolka A."/>
            <person name="Daroch M."/>
        </authorList>
    </citation>
    <scope>NUCLEOTIDE SEQUENCE [LARGE SCALE GENOMIC DNA]</scope>
    <source>
        <strain evidence="7">PCC 6715</strain>
    </source>
</reference>
<comment type="similarity">
    <text evidence="2">Belongs to the KHG/KDPG aldolase family.</text>
</comment>
<dbReference type="CDD" id="cd00452">
    <property type="entry name" value="KDPG_aldolase"/>
    <property type="match status" value="1"/>
</dbReference>
<protein>
    <recommendedName>
        <fullName evidence="8">2-dehydro-3-deoxyphosphogluconate aldolase</fullName>
    </recommendedName>
</protein>
<evidence type="ECO:0000256" key="1">
    <source>
        <dbReference type="ARBA" id="ARBA00004761"/>
    </source>
</evidence>
<keyword evidence="4" id="KW-0456">Lyase</keyword>
<dbReference type="AlphaFoldDB" id="A0A2D2Q290"/>
<organism evidence="6 7">
    <name type="scientific">Parathermosynechococcus lividus PCC 6715</name>
    <dbReference type="NCBI Taxonomy" id="1917166"/>
    <lineage>
        <taxon>Bacteria</taxon>
        <taxon>Bacillati</taxon>
        <taxon>Cyanobacteriota</taxon>
        <taxon>Cyanophyceae</taxon>
        <taxon>Acaryochloridales</taxon>
        <taxon>Thermosynechococcaceae</taxon>
        <taxon>Parathermosynechococcus</taxon>
    </lineage>
</organism>
<evidence type="ECO:0000256" key="4">
    <source>
        <dbReference type="ARBA" id="ARBA00023239"/>
    </source>
</evidence>
<dbReference type="PANTHER" id="PTHR30246:SF1">
    <property type="entry name" value="2-DEHYDRO-3-DEOXY-6-PHOSPHOGALACTONATE ALDOLASE-RELATED"/>
    <property type="match status" value="1"/>
</dbReference>
<evidence type="ECO:0008006" key="8">
    <source>
        <dbReference type="Google" id="ProtNLM"/>
    </source>
</evidence>
<evidence type="ECO:0000256" key="2">
    <source>
        <dbReference type="ARBA" id="ARBA00006906"/>
    </source>
</evidence>
<dbReference type="Pfam" id="PF01081">
    <property type="entry name" value="Aldolase"/>
    <property type="match status" value="1"/>
</dbReference>
<dbReference type="KEGG" id="slw:BRW62_07435"/>
<accession>A0A2D2Q290</accession>
<comment type="pathway">
    <text evidence="1">Carbohydrate acid metabolism.</text>
</comment>
<dbReference type="InterPro" id="IPR013785">
    <property type="entry name" value="Aldolase_TIM"/>
</dbReference>
<keyword evidence="7" id="KW-1185">Reference proteome</keyword>
<dbReference type="Proteomes" id="UP000231057">
    <property type="component" value="Chromosome"/>
</dbReference>
<dbReference type="RefSeq" id="WP_198405936.1">
    <property type="nucleotide sequence ID" value="NZ_CP018092.1"/>
</dbReference>
<dbReference type="NCBIfam" id="TIGR01182">
    <property type="entry name" value="eda"/>
    <property type="match status" value="1"/>
</dbReference>
<evidence type="ECO:0000313" key="7">
    <source>
        <dbReference type="Proteomes" id="UP000231057"/>
    </source>
</evidence>
<comment type="subunit">
    <text evidence="3">Homotrimer.</text>
</comment>
<evidence type="ECO:0000313" key="6">
    <source>
        <dbReference type="EMBL" id="ATS18614.1"/>
    </source>
</evidence>
<name>A0A2D2Q290_PARLV</name>
<evidence type="ECO:0000256" key="5">
    <source>
        <dbReference type="ARBA" id="ARBA00023277"/>
    </source>
</evidence>
<gene>
    <name evidence="6" type="ORF">BRW62_07435</name>
</gene>